<proteinExistence type="inferred from homology"/>
<keyword evidence="2" id="KW-0479">Metal-binding</keyword>
<dbReference type="Proteomes" id="UP000264141">
    <property type="component" value="Unassembled WGS sequence"/>
</dbReference>
<dbReference type="EMBL" id="DF967969">
    <property type="protein sequence ID" value="GAP08762.1"/>
    <property type="molecule type" value="Genomic_DNA"/>
</dbReference>
<dbReference type="PANTHER" id="PTHR35005">
    <property type="entry name" value="3-DEHYDRO-SCYLLO-INOSOSE HYDROLASE"/>
    <property type="match status" value="1"/>
</dbReference>
<keyword evidence="4" id="KW-0862">Zinc</keyword>
<dbReference type="GO" id="GO:0016811">
    <property type="term" value="F:hydrolase activity, acting on carbon-nitrogen (but not peptide) bonds, in linear amides"/>
    <property type="evidence" value="ECO:0007669"/>
    <property type="project" value="TreeGrafter"/>
</dbReference>
<evidence type="ECO:0000313" key="8">
    <source>
        <dbReference type="EMBL" id="HCE16475.1"/>
    </source>
</evidence>
<gene>
    <name evidence="6" type="ORF">ATHL_03670</name>
    <name evidence="7" type="ORF">ATHL_03671</name>
    <name evidence="8" type="ORF">DEQ80_01315</name>
</gene>
<comment type="similarity">
    <text evidence="5">Belongs to the creatininase superfamily.</text>
</comment>
<keyword evidence="9" id="KW-1185">Reference proteome</keyword>
<keyword evidence="3" id="KW-0378">Hydrolase</keyword>
<dbReference type="EMBL" id="DF967969">
    <property type="protein sequence ID" value="GAP08761.1"/>
    <property type="molecule type" value="Genomic_DNA"/>
</dbReference>
<evidence type="ECO:0000313" key="9">
    <source>
        <dbReference type="Proteomes" id="UP000253922"/>
    </source>
</evidence>
<name>A0A0M8JPI0_9CHLR</name>
<evidence type="ECO:0000313" key="7">
    <source>
        <dbReference type="EMBL" id="GAP08762.1"/>
    </source>
</evidence>
<dbReference type="InterPro" id="IPR024087">
    <property type="entry name" value="Creatininase-like_sf"/>
</dbReference>
<evidence type="ECO:0000256" key="1">
    <source>
        <dbReference type="ARBA" id="ARBA00001947"/>
    </source>
</evidence>
<dbReference type="PANTHER" id="PTHR35005:SF1">
    <property type="entry name" value="2-AMINO-5-FORMYLAMINO-6-RIBOSYLAMINOPYRIMIDIN-4(3H)-ONE 5'-MONOPHOSPHATE DEFORMYLASE"/>
    <property type="match status" value="1"/>
</dbReference>
<dbReference type="EMBL" id="DPBP01000005">
    <property type="protein sequence ID" value="HCE16475.1"/>
    <property type="molecule type" value="Genomic_DNA"/>
</dbReference>
<dbReference type="Gene3D" id="3.40.50.10310">
    <property type="entry name" value="Creatininase"/>
    <property type="match status" value="1"/>
</dbReference>
<evidence type="ECO:0000313" key="6">
    <source>
        <dbReference type="EMBL" id="GAP08761.1"/>
    </source>
</evidence>
<dbReference type="AlphaFoldDB" id="A0A0M8JPI0"/>
<dbReference type="RefSeq" id="WP_062196550.1">
    <property type="nucleotide sequence ID" value="NZ_DF967969.1"/>
</dbReference>
<evidence type="ECO:0000256" key="5">
    <source>
        <dbReference type="ARBA" id="ARBA00024029"/>
    </source>
</evidence>
<accession>A0A0M8JPI0</accession>
<dbReference type="GO" id="GO:0046872">
    <property type="term" value="F:metal ion binding"/>
    <property type="evidence" value="ECO:0007669"/>
    <property type="project" value="UniProtKB-KW"/>
</dbReference>
<evidence type="ECO:0000256" key="4">
    <source>
        <dbReference type="ARBA" id="ARBA00022833"/>
    </source>
</evidence>
<comment type="cofactor">
    <cofactor evidence="1">
        <name>Zn(2+)</name>
        <dbReference type="ChEBI" id="CHEBI:29105"/>
    </cofactor>
</comment>
<evidence type="ECO:0000313" key="10">
    <source>
        <dbReference type="Proteomes" id="UP000264141"/>
    </source>
</evidence>
<evidence type="ECO:0000256" key="3">
    <source>
        <dbReference type="ARBA" id="ARBA00022801"/>
    </source>
</evidence>
<dbReference type="STRING" id="229919.GCA_001050195_03602"/>
<organism evidence="8 10">
    <name type="scientific">Anaerolinea thermolimosa</name>
    <dbReference type="NCBI Taxonomy" id="229919"/>
    <lineage>
        <taxon>Bacteria</taxon>
        <taxon>Bacillati</taxon>
        <taxon>Chloroflexota</taxon>
        <taxon>Anaerolineae</taxon>
        <taxon>Anaerolineales</taxon>
        <taxon>Anaerolineaceae</taxon>
        <taxon>Anaerolinea</taxon>
    </lineage>
</organism>
<reference evidence="9" key="2">
    <citation type="submission" date="2015-07" db="EMBL/GenBank/DDBJ databases">
        <title>Draft Genome Sequences of Anaerolinea thermolimosa IMO-1, Bellilinea caldifistulae GOMI-1, Leptolinea tardivitalis YMTK-2, Levilinea saccharolytica KIBI-1,Longilinea arvoryzae KOME-1, Previously Described as Members of the Anaerolineaceae (Chloroflexi).</title>
        <authorList>
            <person name="Sekiguchi Y."/>
            <person name="Ohashi A."/>
            <person name="Matsuura N."/>
            <person name="Tourlousse M.D."/>
        </authorList>
    </citation>
    <scope>NUCLEOTIDE SEQUENCE [LARGE SCALE GENOMIC DNA]</scope>
    <source>
        <strain evidence="9">IMO-1</strain>
    </source>
</reference>
<dbReference type="OrthoDB" id="9801445at2"/>
<dbReference type="Proteomes" id="UP000253922">
    <property type="component" value="Unassembled WGS sequence"/>
</dbReference>
<dbReference type="GO" id="GO:0009231">
    <property type="term" value="P:riboflavin biosynthetic process"/>
    <property type="evidence" value="ECO:0007669"/>
    <property type="project" value="TreeGrafter"/>
</dbReference>
<protein>
    <submittedName>
        <fullName evidence="8">Creatininase family protein</fullName>
    </submittedName>
    <submittedName>
        <fullName evidence="6">Uncharacterized protein, putative amidase</fullName>
    </submittedName>
</protein>
<sequence length="265" mass="29971">MQWEALTSADFAAAVQQTGVCVLPIGVLERHSEHLPLGTDFLNAHRIACLAAEKEPAVVFPPFYFGQVYEARCFPGALTLRPTLLLELLQAVLDEIGRNGFRKIILFNGHGGNAHLLPFLAQSSLWEEKPYHLYLFQDVLNEEREKTWQATVETPLHGHACECETSITLANFPELVRMERVPPQPGEPRRRMSHLKGNYSGIWWYADYPEHYAGDARSASAEKGRALRQLLVDSLAEFIAAVKADQAVETLEKEFFSRERALREK</sequence>
<evidence type="ECO:0000256" key="2">
    <source>
        <dbReference type="ARBA" id="ARBA00022723"/>
    </source>
</evidence>
<reference evidence="8 10" key="3">
    <citation type="journal article" date="2018" name="Nat. Biotechnol.">
        <title>A standardized bacterial taxonomy based on genome phylogeny substantially revises the tree of life.</title>
        <authorList>
            <person name="Parks D.H."/>
            <person name="Chuvochina M."/>
            <person name="Waite D.W."/>
            <person name="Rinke C."/>
            <person name="Skarshewski A."/>
            <person name="Chaumeil P.A."/>
            <person name="Hugenholtz P."/>
        </authorList>
    </citation>
    <scope>NUCLEOTIDE SEQUENCE [LARGE SCALE GENOMIC DNA]</scope>
    <source>
        <strain evidence="8">UBA8781</strain>
    </source>
</reference>
<dbReference type="Pfam" id="PF02633">
    <property type="entry name" value="Creatininase"/>
    <property type="match status" value="1"/>
</dbReference>
<dbReference type="InterPro" id="IPR003785">
    <property type="entry name" value="Creatininase/forma_Hydrolase"/>
</dbReference>
<reference evidence="6" key="1">
    <citation type="journal article" date="2015" name="Genome Announc.">
        <title>Draft Genome Sequences of Anaerolinea thermolimosa IMO-1, Bellilinea caldifistulae GOMI-1, Leptolinea tardivitalis YMTK-2, Levilinea saccharolytica KIBI-1, Longilinea arvoryzae KOME-1, Previously Described as Members of the Class Anaerolineae (Chloroflexi).</title>
        <authorList>
            <person name="Matsuura N."/>
            <person name="Tourlousse M.D."/>
            <person name="Ohashi A."/>
            <person name="Hugenholtz P."/>
            <person name="Sekiguchi Y."/>
        </authorList>
    </citation>
    <scope>NUCLEOTIDE SEQUENCE</scope>
    <source>
        <strain evidence="6">IMO-1</strain>
    </source>
</reference>
<dbReference type="SUPFAM" id="SSF102215">
    <property type="entry name" value="Creatininase"/>
    <property type="match status" value="1"/>
</dbReference>